<evidence type="ECO:0000256" key="3">
    <source>
        <dbReference type="ARBA" id="ARBA00023295"/>
    </source>
</evidence>
<accession>A0A443N8A7</accession>
<organism evidence="6 7">
    <name type="scientific">Cinnamomum micranthum f. kanehirae</name>
    <dbReference type="NCBI Taxonomy" id="337451"/>
    <lineage>
        <taxon>Eukaryota</taxon>
        <taxon>Viridiplantae</taxon>
        <taxon>Streptophyta</taxon>
        <taxon>Embryophyta</taxon>
        <taxon>Tracheophyta</taxon>
        <taxon>Spermatophyta</taxon>
        <taxon>Magnoliopsida</taxon>
        <taxon>Magnoliidae</taxon>
        <taxon>Laurales</taxon>
        <taxon>Lauraceae</taxon>
        <taxon>Cinnamomum</taxon>
    </lineage>
</organism>
<dbReference type="InterPro" id="IPR044965">
    <property type="entry name" value="Glyco_hydro_17_plant"/>
</dbReference>
<dbReference type="InterPro" id="IPR017853">
    <property type="entry name" value="GH"/>
</dbReference>
<dbReference type="Pfam" id="PF00332">
    <property type="entry name" value="Glyco_hydro_17"/>
    <property type="match status" value="1"/>
</dbReference>
<evidence type="ECO:0000256" key="2">
    <source>
        <dbReference type="ARBA" id="ARBA00022801"/>
    </source>
</evidence>
<evidence type="ECO:0000256" key="5">
    <source>
        <dbReference type="RuleBase" id="RU004336"/>
    </source>
</evidence>
<dbReference type="AlphaFoldDB" id="A0A443N8A7"/>
<evidence type="ECO:0000256" key="1">
    <source>
        <dbReference type="ARBA" id="ARBA00008773"/>
    </source>
</evidence>
<comment type="caution">
    <text evidence="6">The sequence shown here is derived from an EMBL/GenBank/DDBJ whole genome shotgun (WGS) entry which is preliminary data.</text>
</comment>
<dbReference type="Proteomes" id="UP000283530">
    <property type="component" value="Unassembled WGS sequence"/>
</dbReference>
<keyword evidence="3 5" id="KW-0326">Glycosidase</keyword>
<keyword evidence="7" id="KW-1185">Reference proteome</keyword>
<reference evidence="6 7" key="1">
    <citation type="journal article" date="2019" name="Nat. Plants">
        <title>Stout camphor tree genome fills gaps in understanding of flowering plant genome evolution.</title>
        <authorList>
            <person name="Chaw S.M."/>
            <person name="Liu Y.C."/>
            <person name="Wu Y.W."/>
            <person name="Wang H.Y."/>
            <person name="Lin C.I."/>
            <person name="Wu C.S."/>
            <person name="Ke H.M."/>
            <person name="Chang L.Y."/>
            <person name="Hsu C.Y."/>
            <person name="Yang H.T."/>
            <person name="Sudianto E."/>
            <person name="Hsu M.H."/>
            <person name="Wu K.P."/>
            <person name="Wang L.N."/>
            <person name="Leebens-Mack J.H."/>
            <person name="Tsai I.J."/>
        </authorList>
    </citation>
    <scope>NUCLEOTIDE SEQUENCE [LARGE SCALE GENOMIC DNA]</scope>
    <source>
        <strain evidence="7">cv. Chaw 1501</strain>
        <tissue evidence="6">Young leaves</tissue>
    </source>
</reference>
<dbReference type="Gene3D" id="3.20.20.80">
    <property type="entry name" value="Glycosidases"/>
    <property type="match status" value="1"/>
</dbReference>
<dbReference type="GO" id="GO:0005975">
    <property type="term" value="P:carbohydrate metabolic process"/>
    <property type="evidence" value="ECO:0007669"/>
    <property type="project" value="InterPro"/>
</dbReference>
<dbReference type="EMBL" id="QPKB01000001">
    <property type="protein sequence ID" value="RWR74718.1"/>
    <property type="molecule type" value="Genomic_DNA"/>
</dbReference>
<evidence type="ECO:0000313" key="7">
    <source>
        <dbReference type="Proteomes" id="UP000283530"/>
    </source>
</evidence>
<gene>
    <name evidence="6" type="ORF">CKAN_00306100</name>
</gene>
<dbReference type="PANTHER" id="PTHR32227">
    <property type="entry name" value="GLUCAN ENDO-1,3-BETA-GLUCOSIDASE BG1-RELATED-RELATED"/>
    <property type="match status" value="1"/>
</dbReference>
<dbReference type="STRING" id="337451.A0A443N8A7"/>
<proteinExistence type="inferred from homology"/>
<evidence type="ECO:0000313" key="6">
    <source>
        <dbReference type="EMBL" id="RWR74718.1"/>
    </source>
</evidence>
<protein>
    <submittedName>
        <fullName evidence="6">Putative glucan endo-1,3-beta-glucosidase GVI</fullName>
    </submittedName>
</protein>
<name>A0A443N8A7_9MAGN</name>
<comment type="similarity">
    <text evidence="1 4">Belongs to the glycosyl hydrolase 17 family.</text>
</comment>
<dbReference type="GO" id="GO:0004553">
    <property type="term" value="F:hydrolase activity, hydrolyzing O-glycosyl compounds"/>
    <property type="evidence" value="ECO:0007669"/>
    <property type="project" value="InterPro"/>
</dbReference>
<evidence type="ECO:0000256" key="4">
    <source>
        <dbReference type="RuleBase" id="RU004335"/>
    </source>
</evidence>
<dbReference type="OrthoDB" id="941679at2759"/>
<keyword evidence="2 5" id="KW-0378">Hydrolase</keyword>
<dbReference type="InterPro" id="IPR000490">
    <property type="entry name" value="Glyco_hydro_17"/>
</dbReference>
<dbReference type="SUPFAM" id="SSF51445">
    <property type="entry name" value="(Trans)glycosidases"/>
    <property type="match status" value="1"/>
</dbReference>
<dbReference type="FunFam" id="3.20.20.80:FF:000010">
    <property type="entry name" value="glucan endo-1,3-beta-glucosidase, basic"/>
    <property type="match status" value="1"/>
</dbReference>
<dbReference type="PROSITE" id="PS00587">
    <property type="entry name" value="GLYCOSYL_HYDROL_F17"/>
    <property type="match status" value="1"/>
</dbReference>
<sequence>MDPRLFVCVCVCVHFIYQFNSFAVAQSVGVNYGMKGNNLPTADQVIALVKSKNITRIRLFDPNPDALKALEGSGVETILGTLNEDLPKLGSDPSFATNWVNTNVVPHANSVVFRYVSAGNEVIPGDLAANVLPAMKNLDSALKAANLSIPVSTCVATQVLGVSYPPSQGAFSEGASSIMAPIAAYLEANKIPLLVNVYPYFAYAGSPNDVSLDYALFTAKDVVVRDGGLAYYNLFDAIVDSVYSALEKASGPSVEVIVAETGWPSAGNGNMTTISNAQTYNNNLISHLSQSAGTPKRPGKDIETYMFAIFNENLKPAGTEQNFGLYQPNMTPVYPVNFSP</sequence>